<evidence type="ECO:0000313" key="1">
    <source>
        <dbReference type="EMBL" id="GBN35929.1"/>
    </source>
</evidence>
<comment type="caution">
    <text evidence="1">The sequence shown here is derived from an EMBL/GenBank/DDBJ whole genome shotgun (WGS) entry which is preliminary data.</text>
</comment>
<evidence type="ECO:0008006" key="3">
    <source>
        <dbReference type="Google" id="ProtNLM"/>
    </source>
</evidence>
<reference evidence="1 2" key="1">
    <citation type="journal article" date="2019" name="Sci. Rep.">
        <title>Orb-weaving spider Araneus ventricosus genome elucidates the spidroin gene catalogue.</title>
        <authorList>
            <person name="Kono N."/>
            <person name="Nakamura H."/>
            <person name="Ohtoshi R."/>
            <person name="Moran D.A.P."/>
            <person name="Shinohara A."/>
            <person name="Yoshida Y."/>
            <person name="Fujiwara M."/>
            <person name="Mori M."/>
            <person name="Tomita M."/>
            <person name="Arakawa K."/>
        </authorList>
    </citation>
    <scope>NUCLEOTIDE SEQUENCE [LARGE SCALE GENOMIC DNA]</scope>
</reference>
<sequence>MSSANPVSVSFDKSLTCLDHSEKLKEDIPYRKAVSSLMYLVVSRPDIAYSVGVLSRGLDNPSKVHWCLVKKVLKYFSGGAITWALKCQMCISLSITEAKFFAANQACKEVIWLYRLFMEIHHLQYVPVLQVDNQSAI</sequence>
<gene>
    <name evidence="1" type="ORF">AVEN_54315_1</name>
</gene>
<dbReference type="AlphaFoldDB" id="A0A4Y2NB94"/>
<dbReference type="EMBL" id="BGPR01008764">
    <property type="protein sequence ID" value="GBN35929.1"/>
    <property type="molecule type" value="Genomic_DNA"/>
</dbReference>
<organism evidence="1 2">
    <name type="scientific">Araneus ventricosus</name>
    <name type="common">Orbweaver spider</name>
    <name type="synonym">Epeira ventricosa</name>
    <dbReference type="NCBI Taxonomy" id="182803"/>
    <lineage>
        <taxon>Eukaryota</taxon>
        <taxon>Metazoa</taxon>
        <taxon>Ecdysozoa</taxon>
        <taxon>Arthropoda</taxon>
        <taxon>Chelicerata</taxon>
        <taxon>Arachnida</taxon>
        <taxon>Araneae</taxon>
        <taxon>Araneomorphae</taxon>
        <taxon>Entelegynae</taxon>
        <taxon>Araneoidea</taxon>
        <taxon>Araneidae</taxon>
        <taxon>Araneus</taxon>
    </lineage>
</organism>
<evidence type="ECO:0000313" key="2">
    <source>
        <dbReference type="Proteomes" id="UP000499080"/>
    </source>
</evidence>
<accession>A0A4Y2NB94</accession>
<dbReference type="PANTHER" id="PTHR11439">
    <property type="entry name" value="GAG-POL-RELATED RETROTRANSPOSON"/>
    <property type="match status" value="1"/>
</dbReference>
<proteinExistence type="predicted"/>
<keyword evidence="2" id="KW-1185">Reference proteome</keyword>
<name>A0A4Y2NB94_ARAVE</name>
<protein>
    <recommendedName>
        <fullName evidence="3">Retrovirus-related Pol polyprotein from transposon TNT 1-94</fullName>
    </recommendedName>
</protein>
<dbReference type="Proteomes" id="UP000499080">
    <property type="component" value="Unassembled WGS sequence"/>
</dbReference>
<dbReference type="OrthoDB" id="1216687at2759"/>
<dbReference type="PANTHER" id="PTHR11439:SF483">
    <property type="entry name" value="PEPTIDE SYNTHASE GLIP-LIKE, PUTATIVE (AFU_ORTHOLOGUE AFUA_3G12920)-RELATED"/>
    <property type="match status" value="1"/>
</dbReference>